<feature type="domain" description="G-patch" evidence="3">
    <location>
        <begin position="1"/>
        <end position="39"/>
    </location>
</feature>
<organism evidence="4 5">
    <name type="scientific">Eleusine coracana subsp. coracana</name>
    <dbReference type="NCBI Taxonomy" id="191504"/>
    <lineage>
        <taxon>Eukaryota</taxon>
        <taxon>Viridiplantae</taxon>
        <taxon>Streptophyta</taxon>
        <taxon>Embryophyta</taxon>
        <taxon>Tracheophyta</taxon>
        <taxon>Spermatophyta</taxon>
        <taxon>Magnoliopsida</taxon>
        <taxon>Liliopsida</taxon>
        <taxon>Poales</taxon>
        <taxon>Poaceae</taxon>
        <taxon>PACMAD clade</taxon>
        <taxon>Chloridoideae</taxon>
        <taxon>Cynodonteae</taxon>
        <taxon>Eleusininae</taxon>
        <taxon>Eleusine</taxon>
    </lineage>
</organism>
<reference evidence="4" key="2">
    <citation type="submission" date="2021-12" db="EMBL/GenBank/DDBJ databases">
        <title>Resequencing data analysis of finger millet.</title>
        <authorList>
            <person name="Hatakeyama M."/>
            <person name="Aluri S."/>
            <person name="Balachadran M.T."/>
            <person name="Sivarajan S.R."/>
            <person name="Poveda L."/>
            <person name="Shimizu-Inatsugi R."/>
            <person name="Schlapbach R."/>
            <person name="Sreeman S.M."/>
            <person name="Shimizu K.K."/>
        </authorList>
    </citation>
    <scope>NUCLEOTIDE SEQUENCE</scope>
</reference>
<keyword evidence="5" id="KW-1185">Reference proteome</keyword>
<evidence type="ECO:0000256" key="2">
    <source>
        <dbReference type="SAM" id="MobiDB-lite"/>
    </source>
</evidence>
<dbReference type="Pfam" id="PF01585">
    <property type="entry name" value="G-patch"/>
    <property type="match status" value="1"/>
</dbReference>
<evidence type="ECO:0000313" key="5">
    <source>
        <dbReference type="Proteomes" id="UP001054889"/>
    </source>
</evidence>
<dbReference type="InterPro" id="IPR000467">
    <property type="entry name" value="G_patch_dom"/>
</dbReference>
<dbReference type="EMBL" id="BQKI01000004">
    <property type="protein sequence ID" value="GJM92949.1"/>
    <property type="molecule type" value="Genomic_DNA"/>
</dbReference>
<dbReference type="Pfam" id="PF07842">
    <property type="entry name" value="GCFC"/>
    <property type="match status" value="1"/>
</dbReference>
<feature type="compositionally biased region" description="Gly residues" evidence="2">
    <location>
        <begin position="1"/>
        <end position="16"/>
    </location>
</feature>
<dbReference type="InterPro" id="IPR022783">
    <property type="entry name" value="GCFC_dom"/>
</dbReference>
<name>A0AAV5C5A7_ELECO</name>
<sequence length="656" mass="73364">MRGMGYEQGKGLGKHGQGIAEPVEVPVRPKNAGLGSVERPKPIMSASKKNLPPPSWPSPAPASSTTEPQQQRWPKKKASGSKAPVLTKHEVLATRAEQEEEPAVVQKVLDMRGPLPRVLTTLERLNDEQEMAAAADDAPMLELQYNVRVLVDESEADVVTLDGRLHREREKAASLAREKQDLANREASQRRQLQAMETIAGTLEQAGALDLGGLLRTFQDLKARFGEEFTTCGVAWIACRFAHALLLRAFHGWRPLEDPSFGVQAVSAWKDLLLETDHHPHDFGAASMMAPYAQLVSEAVLPVVRNAGTNSWEARDAEPMLRLLATWEEALPPVALRSIVEHVVVPKLSAAVDSWDPRGEEEVPIHLWVHPWLDVLDQRSVQTLCHSVRCKMGSALQAWQAHDASAHALLSPWKNVFDPAIWNDLVARYVVPKLKTALQEFQINPADQKLDQFRWVMTWASDIPSHLMVRILETDFFGKWQYVLYRWLCSPNPDFNEIINWYEGWKGMFPPELFADERIRAHLAAGLGMMNQAAEGLEVVQPGCRGNPGILRATSEERQELDAAQLHCQIAEPGADTADLSFKECIQAFAIDKGLLFMPRVGKFYSGMPVYEFGATNICIDSVKRVVYAQLLNKSDKWISVSLKQLMEMNVMGRTR</sequence>
<dbReference type="SMART" id="SM00443">
    <property type="entry name" value="G_patch"/>
    <property type="match status" value="1"/>
</dbReference>
<dbReference type="InterPro" id="IPR045211">
    <property type="entry name" value="TFP11/STIP/Ntr1"/>
</dbReference>
<feature type="region of interest" description="Disordered" evidence="2">
    <location>
        <begin position="1"/>
        <end position="86"/>
    </location>
</feature>
<dbReference type="PANTHER" id="PTHR23329:SF1">
    <property type="entry name" value="TUFTELIN-INTERACTING PROTEIN 11"/>
    <property type="match status" value="1"/>
</dbReference>
<dbReference type="GO" id="GO:0000390">
    <property type="term" value="P:spliceosomal complex disassembly"/>
    <property type="evidence" value="ECO:0007669"/>
    <property type="project" value="InterPro"/>
</dbReference>
<proteinExistence type="inferred from homology"/>
<dbReference type="GO" id="GO:0071008">
    <property type="term" value="C:U2-type post-mRNA release spliceosomal complex"/>
    <property type="evidence" value="ECO:0007669"/>
    <property type="project" value="TreeGrafter"/>
</dbReference>
<evidence type="ECO:0000259" key="3">
    <source>
        <dbReference type="PROSITE" id="PS50174"/>
    </source>
</evidence>
<dbReference type="PROSITE" id="PS50174">
    <property type="entry name" value="G_PATCH"/>
    <property type="match status" value="1"/>
</dbReference>
<protein>
    <recommendedName>
        <fullName evidence="3">G-patch domain-containing protein</fullName>
    </recommendedName>
</protein>
<comment type="similarity">
    <text evidence="1">Belongs to the TFP11/STIP family.</text>
</comment>
<dbReference type="Proteomes" id="UP001054889">
    <property type="component" value="Unassembled WGS sequence"/>
</dbReference>
<dbReference type="PANTHER" id="PTHR23329">
    <property type="entry name" value="TUFTELIN-INTERACTING PROTEIN 11-RELATED"/>
    <property type="match status" value="1"/>
</dbReference>
<evidence type="ECO:0000256" key="1">
    <source>
        <dbReference type="ARBA" id="ARBA00010900"/>
    </source>
</evidence>
<dbReference type="AlphaFoldDB" id="A0AAV5C5A7"/>
<comment type="caution">
    <text evidence="4">The sequence shown here is derived from an EMBL/GenBank/DDBJ whole genome shotgun (WGS) entry which is preliminary data.</text>
</comment>
<accession>A0AAV5C5A7</accession>
<dbReference type="GO" id="GO:0003676">
    <property type="term" value="F:nucleic acid binding"/>
    <property type="evidence" value="ECO:0007669"/>
    <property type="project" value="InterPro"/>
</dbReference>
<gene>
    <name evidence="4" type="primary">ga09458</name>
    <name evidence="4" type="ORF">PR202_ga09458</name>
</gene>
<reference evidence="4" key="1">
    <citation type="journal article" date="2018" name="DNA Res.">
        <title>Multiple hybrid de novo genome assembly of finger millet, an orphan allotetraploid crop.</title>
        <authorList>
            <person name="Hatakeyama M."/>
            <person name="Aluri S."/>
            <person name="Balachadran M.T."/>
            <person name="Sivarajan S.R."/>
            <person name="Patrignani A."/>
            <person name="Gruter S."/>
            <person name="Poveda L."/>
            <person name="Shimizu-Inatsugi R."/>
            <person name="Baeten J."/>
            <person name="Francoijs K.J."/>
            <person name="Nataraja K.N."/>
            <person name="Reddy Y.A.N."/>
            <person name="Phadnis S."/>
            <person name="Ravikumar R.L."/>
            <person name="Schlapbach R."/>
            <person name="Sreeman S.M."/>
            <person name="Shimizu K.K."/>
        </authorList>
    </citation>
    <scope>NUCLEOTIDE SEQUENCE</scope>
</reference>
<evidence type="ECO:0000313" key="4">
    <source>
        <dbReference type="EMBL" id="GJM92949.1"/>
    </source>
</evidence>
<feature type="compositionally biased region" description="Pro residues" evidence="2">
    <location>
        <begin position="51"/>
        <end position="60"/>
    </location>
</feature>